<name>A0A1S4FE51_AEDAE</name>
<dbReference type="AlphaFoldDB" id="A0A1S4FE51"/>
<proteinExistence type="predicted"/>
<dbReference type="VEuPathDB" id="VectorBase:AAEL006644"/>
<dbReference type="OrthoDB" id="7760529at2759"/>
<keyword evidence="2" id="KW-1185">Reference proteome</keyword>
<reference evidence="1" key="2">
    <citation type="submission" date="2021-02" db="UniProtKB">
        <authorList>
            <consortium name="EnsemblMetazoa"/>
        </authorList>
    </citation>
    <scope>IDENTIFICATION</scope>
    <source>
        <strain evidence="1">LVP_AGWG</strain>
    </source>
</reference>
<sequence>MNTIRIGTLVLLMLNIYFSYADPGVKSDVTKNIRDKRDHYYSEGVGNFYSNFNEPDNAITTVLPLLDTDGTSKVANDVPTDNDDGEDDALVSHSLDDEFHYFRPNPDSGVEGKLNYDWNNDDTNENRLDVRGKKNIPFYPLRLYPKRAPSGFLGLRGKKYYYNGAKRVPSGFTGMRGKKAFYDMNSSFDDNTNQLELTKDIHFDELLQRERAFLEELYRIHQIEQEISNNPSISTFQTSEKRAPSGFLGMRGKKATEDSSSNSETKRAPSGFLGLRGKRANIDDYIEGNKRTTFTSYFGMQGNKEPLILGSDKIYSQLNRMNWPVNDRLQMDRTPPKRVPNGFLGVRGKKWTDTIYDE</sequence>
<dbReference type="Proteomes" id="UP000008820">
    <property type="component" value="Chromosome 3"/>
</dbReference>
<organism evidence="1 2">
    <name type="scientific">Aedes aegypti</name>
    <name type="common">Yellowfever mosquito</name>
    <name type="synonym">Culex aegypti</name>
    <dbReference type="NCBI Taxonomy" id="7159"/>
    <lineage>
        <taxon>Eukaryota</taxon>
        <taxon>Metazoa</taxon>
        <taxon>Ecdysozoa</taxon>
        <taxon>Arthropoda</taxon>
        <taxon>Hexapoda</taxon>
        <taxon>Insecta</taxon>
        <taxon>Pterygota</taxon>
        <taxon>Neoptera</taxon>
        <taxon>Endopterygota</taxon>
        <taxon>Diptera</taxon>
        <taxon>Nematocera</taxon>
        <taxon>Culicoidea</taxon>
        <taxon>Culicidae</taxon>
        <taxon>Culicinae</taxon>
        <taxon>Aedini</taxon>
        <taxon>Aedes</taxon>
        <taxon>Stegomyia</taxon>
    </lineage>
</organism>
<reference evidence="1 2" key="1">
    <citation type="submission" date="2017-06" db="EMBL/GenBank/DDBJ databases">
        <title>Aedes aegypti genome working group (AGWG) sequencing and assembly.</title>
        <authorList>
            <consortium name="Aedes aegypti Genome Working Group (AGWG)"/>
            <person name="Matthews B.J."/>
        </authorList>
    </citation>
    <scope>NUCLEOTIDE SEQUENCE [LARGE SCALE GENOMIC DNA]</scope>
    <source>
        <strain evidence="1 2">LVP_AGWG</strain>
    </source>
</reference>
<gene>
    <name evidence="1" type="primary">5568206</name>
</gene>
<protein>
    <submittedName>
        <fullName evidence="1">Uncharacterized protein</fullName>
    </submittedName>
</protein>
<accession>A0A1S4FE51</accession>
<dbReference type="EnsemblMetazoa" id="AAEL006644-RA">
    <property type="protein sequence ID" value="AAEL006644-PA"/>
    <property type="gene ID" value="AAEL006644"/>
</dbReference>
<dbReference type="InParanoid" id="A0A1S4FE51"/>
<evidence type="ECO:0000313" key="2">
    <source>
        <dbReference type="Proteomes" id="UP000008820"/>
    </source>
</evidence>
<evidence type="ECO:0000313" key="1">
    <source>
        <dbReference type="EnsemblMetazoa" id="AAEL006644-PA"/>
    </source>
</evidence>